<organism evidence="3 4">
    <name type="scientific">Mesorhizobium prunaredense</name>
    <dbReference type="NCBI Taxonomy" id="1631249"/>
    <lineage>
        <taxon>Bacteria</taxon>
        <taxon>Pseudomonadati</taxon>
        <taxon>Pseudomonadota</taxon>
        <taxon>Alphaproteobacteria</taxon>
        <taxon>Hyphomicrobiales</taxon>
        <taxon>Phyllobacteriaceae</taxon>
        <taxon>Mesorhizobium</taxon>
    </lineage>
</organism>
<dbReference type="InterPro" id="IPR006015">
    <property type="entry name" value="Universal_stress_UspA"/>
</dbReference>
<gene>
    <name evidence="3" type="ORF">BQ8794_240194</name>
</gene>
<dbReference type="Pfam" id="PF00582">
    <property type="entry name" value="Usp"/>
    <property type="match status" value="1"/>
</dbReference>
<dbReference type="PRINTS" id="PR01438">
    <property type="entry name" value="UNVRSLSTRESS"/>
</dbReference>
<name>A0A1R3V7V7_9HYPH</name>
<dbReference type="Gene3D" id="3.40.50.12370">
    <property type="match status" value="1"/>
</dbReference>
<reference evidence="4" key="1">
    <citation type="submission" date="2017-01" db="EMBL/GenBank/DDBJ databases">
        <authorList>
            <person name="Brunel B."/>
        </authorList>
    </citation>
    <scope>NUCLEOTIDE SEQUENCE [LARGE SCALE GENOMIC DNA]</scope>
</reference>
<protein>
    <recommendedName>
        <fullName evidence="2">UspA domain-containing protein</fullName>
    </recommendedName>
</protein>
<evidence type="ECO:0000313" key="4">
    <source>
        <dbReference type="Proteomes" id="UP000188388"/>
    </source>
</evidence>
<dbReference type="Proteomes" id="UP000188388">
    <property type="component" value="Unassembled WGS sequence"/>
</dbReference>
<accession>A0A1R3V7V7</accession>
<dbReference type="SUPFAM" id="SSF52402">
    <property type="entry name" value="Adenine nucleotide alpha hydrolases-like"/>
    <property type="match status" value="1"/>
</dbReference>
<evidence type="ECO:0000259" key="2">
    <source>
        <dbReference type="Pfam" id="PF00582"/>
    </source>
</evidence>
<evidence type="ECO:0000256" key="1">
    <source>
        <dbReference type="ARBA" id="ARBA00008791"/>
    </source>
</evidence>
<dbReference type="EMBL" id="FTPD01000017">
    <property type="protein sequence ID" value="SIT55987.1"/>
    <property type="molecule type" value="Genomic_DNA"/>
</dbReference>
<comment type="similarity">
    <text evidence="1">Belongs to the universal stress protein A family.</text>
</comment>
<keyword evidence="4" id="KW-1185">Reference proteome</keyword>
<proteinExistence type="inferred from homology"/>
<dbReference type="InterPro" id="IPR006016">
    <property type="entry name" value="UspA"/>
</dbReference>
<dbReference type="STRING" id="1631249.BQ8794_240194"/>
<evidence type="ECO:0000313" key="3">
    <source>
        <dbReference type="EMBL" id="SIT55987.1"/>
    </source>
</evidence>
<dbReference type="CDD" id="cd00293">
    <property type="entry name" value="USP-like"/>
    <property type="match status" value="1"/>
</dbReference>
<sequence>MAFKSVLCVTGADNSDQDVRTAAGLCAEVGAHLSVRVILPPMLLMSYPSIGDGVPEWPGGRGQAIARLNDRFRQIDRFTQDVARLEKRSKDIQKLLRAMSLAYDVDTDYCDPVSLGEVARQRARCADLTIIGPGLLNDENLGPPVVNGCLFDTGRPVLVVPEGAEATLWPRRVLVGWDSRVEASRAVREALGLLCVAEEVRVALVDPKANYNGNGAEPGADIAAYLTRHGARVSVDLLPSAGKPAATVLAQHAIDTSAEMIVMGAYGSRRLRERLFGGVTRWIFEKPTLPLFLAR</sequence>
<dbReference type="AlphaFoldDB" id="A0A1R3V7V7"/>
<dbReference type="RefSeq" id="WP_077378971.1">
    <property type="nucleotide sequence ID" value="NZ_FTPD01000017.1"/>
</dbReference>
<feature type="domain" description="UspA" evidence="2">
    <location>
        <begin position="171"/>
        <end position="290"/>
    </location>
</feature>